<dbReference type="InterPro" id="IPR059052">
    <property type="entry name" value="HH_YbhG-like"/>
</dbReference>
<proteinExistence type="inferred from homology"/>
<evidence type="ECO:0000256" key="2">
    <source>
        <dbReference type="ARBA" id="ARBA00010602"/>
    </source>
</evidence>
<dbReference type="Pfam" id="PF25954">
    <property type="entry name" value="Beta-barrel_RND_2"/>
    <property type="match status" value="1"/>
</dbReference>
<evidence type="ECO:0000256" key="1">
    <source>
        <dbReference type="ARBA" id="ARBA00004418"/>
    </source>
</evidence>
<evidence type="ECO:0000259" key="8">
    <source>
        <dbReference type="Pfam" id="PF25954"/>
    </source>
</evidence>
<protein>
    <submittedName>
        <fullName evidence="10">HlyD family efflux transporter periplasmic adaptor subunit</fullName>
    </submittedName>
</protein>
<evidence type="ECO:0000256" key="5">
    <source>
        <dbReference type="ARBA" id="ARBA00023054"/>
    </source>
</evidence>
<dbReference type="EMBL" id="MT732186">
    <property type="protein sequence ID" value="QOJ65941.1"/>
    <property type="molecule type" value="Genomic_DNA"/>
</dbReference>
<keyword evidence="10" id="KW-0614">Plasmid</keyword>
<keyword evidence="4" id="KW-0574">Periplasm</keyword>
<evidence type="ECO:0000256" key="3">
    <source>
        <dbReference type="ARBA" id="ARBA00022729"/>
    </source>
</evidence>
<dbReference type="Pfam" id="PF25881">
    <property type="entry name" value="HH_YBHG"/>
    <property type="match status" value="1"/>
</dbReference>
<accession>A0A7L9EFN1</accession>
<dbReference type="PANTHER" id="PTHR32347:SF29">
    <property type="entry name" value="UPF0194 MEMBRANE PROTEIN YBHG"/>
    <property type="match status" value="1"/>
</dbReference>
<evidence type="ECO:0000256" key="6">
    <source>
        <dbReference type="SAM" id="Coils"/>
    </source>
</evidence>
<comment type="subcellular location">
    <subcellularLocation>
        <location evidence="1">Periplasm</location>
    </subcellularLocation>
</comment>
<dbReference type="Gene3D" id="2.40.50.100">
    <property type="match status" value="1"/>
</dbReference>
<geneLocation type="plasmid" evidence="10">
    <name>pPUV-8</name>
</geneLocation>
<evidence type="ECO:0000259" key="7">
    <source>
        <dbReference type="Pfam" id="PF25881"/>
    </source>
</evidence>
<dbReference type="AlphaFoldDB" id="A0A7L9EFN1"/>
<dbReference type="Gene3D" id="2.40.30.170">
    <property type="match status" value="1"/>
</dbReference>
<dbReference type="InterPro" id="IPR050465">
    <property type="entry name" value="UPF0194_transport"/>
</dbReference>
<comment type="similarity">
    <text evidence="2">Belongs to the UPF0194 family.</text>
</comment>
<reference evidence="10" key="1">
    <citation type="journal article" date="2021" name="Antimicrob. Agents Chemother.">
        <title>Epidemic territorial spread of IncP-2-type VIM-2 carbapenemase-encoding megaplasmids in nosocomial Pseudomonas aeruginosa populations.</title>
        <authorList>
            <person name="Urbanowicz P."/>
            <person name="Bitar I."/>
            <person name="Izdebski R."/>
            <person name="Baraniak A."/>
            <person name="Literacka E."/>
            <person name="Hrabak J."/>
            <person name="Gniadkowski M."/>
        </authorList>
    </citation>
    <scope>NUCLEOTIDE SEQUENCE</scope>
    <source>
        <strain evidence="10">NMI2635/08</strain>
        <strain evidence="9">NMI3438/07</strain>
        <plasmid evidence="9">pPUV-6</plasmid>
        <plasmid evidence="10">pPUV-8</plasmid>
    </source>
</reference>
<evidence type="ECO:0000313" key="9">
    <source>
        <dbReference type="EMBL" id="QOJ64847.1"/>
    </source>
</evidence>
<keyword evidence="3" id="KW-0732">Signal</keyword>
<dbReference type="GO" id="GO:0042597">
    <property type="term" value="C:periplasmic space"/>
    <property type="evidence" value="ECO:0007669"/>
    <property type="project" value="UniProtKB-SubCell"/>
</dbReference>
<dbReference type="EMBL" id="MT732184">
    <property type="protein sequence ID" value="QOJ64847.1"/>
    <property type="molecule type" value="Genomic_DNA"/>
</dbReference>
<feature type="coiled-coil region" evidence="6">
    <location>
        <begin position="148"/>
        <end position="204"/>
    </location>
</feature>
<sequence>MNRKILAGVAIAVVGVVGVSAWLWSGNSSQKNDITLLGNVDIRQVSLAFQDSERIVEMRVEEGAKVTAGQVLAVLDTRTLELQAAQTEAQIEVNKKALLRLRNGSRPEEIGQAQARVDAATTDAKLAELDFQRMQSIAEETHGRGVSRQELDRAAATLKAARAKVEDQSMALRLAKLGPRSEDIEQAAAQLKASEESLALLRHRISLAELKAPTNAVVRSRLAEPGDMASPQKPVYALAIVQPKWIRAYVNEAQLARVRPGMSAEVKIDGLPDASIAGEVGYISSVAEFTPKPVQTEELRTSLVYEVRVLVKDPDDQLRLGMPATVRLVP</sequence>
<dbReference type="RefSeq" id="WP_021250124.1">
    <property type="nucleotide sequence ID" value="NZ_AP014622.1"/>
</dbReference>
<evidence type="ECO:0000256" key="4">
    <source>
        <dbReference type="ARBA" id="ARBA00022764"/>
    </source>
</evidence>
<dbReference type="KEGG" id="paeb:NCGM1900_6124"/>
<evidence type="ECO:0000313" key="10">
    <source>
        <dbReference type="EMBL" id="QOJ65941.1"/>
    </source>
</evidence>
<keyword evidence="5 6" id="KW-0175">Coiled coil</keyword>
<organism evidence="10">
    <name type="scientific">Pseudomonas aeruginosa</name>
    <dbReference type="NCBI Taxonomy" id="287"/>
    <lineage>
        <taxon>Bacteria</taxon>
        <taxon>Pseudomonadati</taxon>
        <taxon>Pseudomonadota</taxon>
        <taxon>Gammaproteobacteria</taxon>
        <taxon>Pseudomonadales</taxon>
        <taxon>Pseudomonadaceae</taxon>
        <taxon>Pseudomonas</taxon>
    </lineage>
</organism>
<name>A0A7L9EFN1_PSEAI</name>
<dbReference type="Gene3D" id="1.10.287.470">
    <property type="entry name" value="Helix hairpin bin"/>
    <property type="match status" value="1"/>
</dbReference>
<feature type="domain" description="CusB-like beta-barrel" evidence="8">
    <location>
        <begin position="245"/>
        <end position="328"/>
    </location>
</feature>
<dbReference type="InterPro" id="IPR058792">
    <property type="entry name" value="Beta-barrel_RND_2"/>
</dbReference>
<feature type="domain" description="YbhG-like alpha-helical hairpin" evidence="7">
    <location>
        <begin position="75"/>
        <end position="203"/>
    </location>
</feature>
<dbReference type="PANTHER" id="PTHR32347">
    <property type="entry name" value="EFFLUX SYSTEM COMPONENT YKNX-RELATED"/>
    <property type="match status" value="1"/>
</dbReference>
<dbReference type="SUPFAM" id="SSF111369">
    <property type="entry name" value="HlyD-like secretion proteins"/>
    <property type="match status" value="2"/>
</dbReference>
<geneLocation type="plasmid" evidence="9">
    <name>pPUV-6</name>
</geneLocation>